<dbReference type="AlphaFoldDB" id="E9SH00"/>
<dbReference type="STRING" id="246199.CUS_7528"/>
<dbReference type="eggNOG" id="ENOG502ZBUJ">
    <property type="taxonomic scope" value="Bacteria"/>
</dbReference>
<evidence type="ECO:0000313" key="2">
    <source>
        <dbReference type="EMBL" id="EGC01439.1"/>
    </source>
</evidence>
<evidence type="ECO:0000313" key="3">
    <source>
        <dbReference type="Proteomes" id="UP000004259"/>
    </source>
</evidence>
<dbReference type="OrthoDB" id="6796607at2"/>
<organism evidence="2 3">
    <name type="scientific">Ruminococcus albus 8</name>
    <dbReference type="NCBI Taxonomy" id="246199"/>
    <lineage>
        <taxon>Bacteria</taxon>
        <taxon>Bacillati</taxon>
        <taxon>Bacillota</taxon>
        <taxon>Clostridia</taxon>
        <taxon>Eubacteriales</taxon>
        <taxon>Oscillospiraceae</taxon>
        <taxon>Ruminococcus</taxon>
    </lineage>
</organism>
<dbReference type="RefSeq" id="WP_002853005.1">
    <property type="nucleotide sequence ID" value="NZ_ADKM02000130.1"/>
</dbReference>
<name>E9SH00_RUMAL</name>
<accession>E9SH00</accession>
<comment type="caution">
    <text evidence="2">The sequence shown here is derived from an EMBL/GenBank/DDBJ whole genome shotgun (WGS) entry which is preliminary data.</text>
</comment>
<feature type="compositionally biased region" description="Low complexity" evidence="1">
    <location>
        <begin position="290"/>
        <end position="308"/>
    </location>
</feature>
<feature type="region of interest" description="Disordered" evidence="1">
    <location>
        <begin position="287"/>
        <end position="310"/>
    </location>
</feature>
<protein>
    <submittedName>
        <fullName evidence="2">Uncharacterized protein</fullName>
    </submittedName>
</protein>
<evidence type="ECO:0000256" key="1">
    <source>
        <dbReference type="SAM" id="MobiDB-lite"/>
    </source>
</evidence>
<keyword evidence="3" id="KW-1185">Reference proteome</keyword>
<dbReference type="EMBL" id="ADKM02000130">
    <property type="protein sequence ID" value="EGC01439.1"/>
    <property type="molecule type" value="Genomic_DNA"/>
</dbReference>
<dbReference type="Proteomes" id="UP000004259">
    <property type="component" value="Unassembled WGS sequence"/>
</dbReference>
<proteinExistence type="predicted"/>
<reference evidence="2 3" key="1">
    <citation type="submission" date="2011-02" db="EMBL/GenBank/DDBJ databases">
        <authorList>
            <person name="Nelson K.E."/>
            <person name="Sutton G."/>
            <person name="Torralba M."/>
            <person name="Durkin S."/>
            <person name="Harkins D."/>
            <person name="Montgomery R."/>
            <person name="Ziemer C."/>
            <person name="Klaassens E."/>
            <person name="Ocuiv P."/>
            <person name="Morrison M."/>
        </authorList>
    </citation>
    <scope>NUCLEOTIDE SEQUENCE [LARGE SCALE GENOMIC DNA]</scope>
    <source>
        <strain evidence="2 3">8</strain>
    </source>
</reference>
<gene>
    <name evidence="2" type="ORF">CUS_7528</name>
</gene>
<sequence length="409" mass="48395">MKKMKNLFEYATKELSQDAFLRWLFENYKCEKEKVREAAYKLLNEFCCLKMKDGDITDLKTCGQYKKIDVTVCFKYNDRCYLVAIEDKTFSNEHDQLKKYNDALENKENKYDICDKFELSDDEYNNLKIFKIFYKTDDDYFKEKDICEKNGWKHYFIDDVSKLFSGISNTGSEILDDYIEHLTITRKKVNEVSAEPIKKWDYRNFRTYLHKVILPEAEKIFDGKKCKMTHVGWYAYASLEFKHNYDFYKVKPNKETEDKIKKKETENKITKKETELSMELKSYDTESKNSVTESKNSVTKSKNSVTKSKNSDTGFKVTFRLKGKAKFEDDEIIDVECDPKLKDSFRNIITKSENFNKYSKKWCVSSSSKKLDEKFSNKNQLDIMTANIVAVIKELADIFDECEHIDGIK</sequence>